<evidence type="ECO:0000256" key="10">
    <source>
        <dbReference type="ARBA" id="ARBA00022840"/>
    </source>
</evidence>
<dbReference type="EC" id="2.7.13.3" evidence="3"/>
<dbReference type="PANTHER" id="PTHR45528:SF1">
    <property type="entry name" value="SENSOR HISTIDINE KINASE CPXA"/>
    <property type="match status" value="1"/>
</dbReference>
<evidence type="ECO:0000256" key="7">
    <source>
        <dbReference type="ARBA" id="ARBA00022692"/>
    </source>
</evidence>
<dbReference type="PANTHER" id="PTHR45528">
    <property type="entry name" value="SENSOR HISTIDINE KINASE CPXA"/>
    <property type="match status" value="1"/>
</dbReference>
<sequence>MDSIKKRLVLYFIFIVVFTVIILEVLIANIVRQNYYKNLEDILSNQIRVSCDLYLRYFSDSTLYDNVMNNVDTFWRQVPAQVQIIDTQGKLIMDSIGVIPPEGMDMPDVVQALKGEKGKWMGSVNYDSSQVMAVAYPLRSQERIVGALRFISSLGKVNEDIKRVESVFLLIGGIVIILSSLLSVILSNSIVNPLKEVTEAAEKMASGNFKVQSRKRYDDEVGKLSDTLNYMAEEITKKDQLKNDFISSVSHELRTPLTSIKGWAVTLKEGNAYEEEMLRDGLEIIEKEADRLTTMVEELLDFSRFVSGKIAIKKEYVDVGQVMEHIRKQLKPRSERDNISLQVEYPDDLPFMMSDENRLKQVFINILDNSFKFTPSGGSILFKAGYTGKYIEFFIKDSGCGIPGEELPKVKDKFYKGRNSKSRNGIGLSVCDEIIKLMNGSFEIKSEVDKGTETLIKLPV</sequence>
<evidence type="ECO:0000313" key="18">
    <source>
        <dbReference type="Proteomes" id="UP000253034"/>
    </source>
</evidence>
<dbReference type="FunFam" id="1.10.287.130:FF:000001">
    <property type="entry name" value="Two-component sensor histidine kinase"/>
    <property type="match status" value="1"/>
</dbReference>
<dbReference type="EMBL" id="QPJT01000011">
    <property type="protein sequence ID" value="RCX16387.1"/>
    <property type="molecule type" value="Genomic_DNA"/>
</dbReference>
<dbReference type="Pfam" id="PF02518">
    <property type="entry name" value="HATPase_c"/>
    <property type="match status" value="1"/>
</dbReference>
<keyword evidence="18" id="KW-1185">Reference proteome</keyword>
<dbReference type="RefSeq" id="WP_114297938.1">
    <property type="nucleotide sequence ID" value="NZ_QPJT01000011.1"/>
</dbReference>
<dbReference type="OrthoDB" id="2359336at2"/>
<dbReference type="Gene3D" id="3.30.450.20">
    <property type="entry name" value="PAS domain"/>
    <property type="match status" value="1"/>
</dbReference>
<evidence type="ECO:0000259" key="16">
    <source>
        <dbReference type="PROSITE" id="PS50885"/>
    </source>
</evidence>
<evidence type="ECO:0000256" key="2">
    <source>
        <dbReference type="ARBA" id="ARBA00004651"/>
    </source>
</evidence>
<dbReference type="InterPro" id="IPR003660">
    <property type="entry name" value="HAMP_dom"/>
</dbReference>
<keyword evidence="13 14" id="KW-0472">Membrane</keyword>
<evidence type="ECO:0000313" key="17">
    <source>
        <dbReference type="EMBL" id="RCX16387.1"/>
    </source>
</evidence>
<dbReference type="Gene3D" id="1.10.287.130">
    <property type="match status" value="1"/>
</dbReference>
<dbReference type="CDD" id="cd06225">
    <property type="entry name" value="HAMP"/>
    <property type="match status" value="1"/>
</dbReference>
<dbReference type="PROSITE" id="PS50885">
    <property type="entry name" value="HAMP"/>
    <property type="match status" value="1"/>
</dbReference>
<dbReference type="Proteomes" id="UP000253034">
    <property type="component" value="Unassembled WGS sequence"/>
</dbReference>
<organism evidence="17 18">
    <name type="scientific">Anaerobacterium chartisolvens</name>
    <dbReference type="NCBI Taxonomy" id="1297424"/>
    <lineage>
        <taxon>Bacteria</taxon>
        <taxon>Bacillati</taxon>
        <taxon>Bacillota</taxon>
        <taxon>Clostridia</taxon>
        <taxon>Eubacteriales</taxon>
        <taxon>Oscillospiraceae</taxon>
        <taxon>Anaerobacterium</taxon>
    </lineage>
</organism>
<keyword evidence="5" id="KW-0597">Phosphoprotein</keyword>
<keyword evidence="10" id="KW-0067">ATP-binding</keyword>
<keyword evidence="7 14" id="KW-0812">Transmembrane</keyword>
<protein>
    <recommendedName>
        <fullName evidence="3">histidine kinase</fullName>
        <ecNumber evidence="3">2.7.13.3</ecNumber>
    </recommendedName>
</protein>
<evidence type="ECO:0000256" key="6">
    <source>
        <dbReference type="ARBA" id="ARBA00022679"/>
    </source>
</evidence>
<evidence type="ECO:0000256" key="1">
    <source>
        <dbReference type="ARBA" id="ARBA00000085"/>
    </source>
</evidence>
<dbReference type="Pfam" id="PF00512">
    <property type="entry name" value="HisKA"/>
    <property type="match status" value="1"/>
</dbReference>
<keyword evidence="8" id="KW-0547">Nucleotide-binding</keyword>
<dbReference type="SMART" id="SM00387">
    <property type="entry name" value="HATPase_c"/>
    <property type="match status" value="1"/>
</dbReference>
<proteinExistence type="predicted"/>
<keyword evidence="9" id="KW-0418">Kinase</keyword>
<dbReference type="PROSITE" id="PS50109">
    <property type="entry name" value="HIS_KIN"/>
    <property type="match status" value="1"/>
</dbReference>
<evidence type="ECO:0000256" key="3">
    <source>
        <dbReference type="ARBA" id="ARBA00012438"/>
    </source>
</evidence>
<dbReference type="InterPro" id="IPR003594">
    <property type="entry name" value="HATPase_dom"/>
</dbReference>
<feature type="domain" description="HAMP" evidence="16">
    <location>
        <begin position="188"/>
        <end position="240"/>
    </location>
</feature>
<accession>A0A369B777</accession>
<dbReference type="GO" id="GO:0000155">
    <property type="term" value="F:phosphorelay sensor kinase activity"/>
    <property type="evidence" value="ECO:0007669"/>
    <property type="project" value="InterPro"/>
</dbReference>
<dbReference type="PRINTS" id="PR00344">
    <property type="entry name" value="BCTRLSENSOR"/>
</dbReference>
<dbReference type="Gene3D" id="1.10.8.500">
    <property type="entry name" value="HAMP domain in histidine kinase"/>
    <property type="match status" value="1"/>
</dbReference>
<dbReference type="SMART" id="SM00304">
    <property type="entry name" value="HAMP"/>
    <property type="match status" value="1"/>
</dbReference>
<dbReference type="InterPro" id="IPR003661">
    <property type="entry name" value="HisK_dim/P_dom"/>
</dbReference>
<evidence type="ECO:0000256" key="11">
    <source>
        <dbReference type="ARBA" id="ARBA00022989"/>
    </source>
</evidence>
<evidence type="ECO:0000256" key="4">
    <source>
        <dbReference type="ARBA" id="ARBA00022475"/>
    </source>
</evidence>
<feature type="domain" description="Histidine kinase" evidence="15">
    <location>
        <begin position="248"/>
        <end position="460"/>
    </location>
</feature>
<comment type="caution">
    <text evidence="17">The sequence shown here is derived from an EMBL/GenBank/DDBJ whole genome shotgun (WGS) entry which is preliminary data.</text>
</comment>
<dbReference type="InterPro" id="IPR036097">
    <property type="entry name" value="HisK_dim/P_sf"/>
</dbReference>
<evidence type="ECO:0000259" key="15">
    <source>
        <dbReference type="PROSITE" id="PS50109"/>
    </source>
</evidence>
<dbReference type="Pfam" id="PF00672">
    <property type="entry name" value="HAMP"/>
    <property type="match status" value="1"/>
</dbReference>
<reference evidence="17 18" key="1">
    <citation type="submission" date="2018-07" db="EMBL/GenBank/DDBJ databases">
        <title>Genomic Encyclopedia of Type Strains, Phase IV (KMG-IV): sequencing the most valuable type-strain genomes for metagenomic binning, comparative biology and taxonomic classification.</title>
        <authorList>
            <person name="Goeker M."/>
        </authorList>
    </citation>
    <scope>NUCLEOTIDE SEQUENCE [LARGE SCALE GENOMIC DNA]</scope>
    <source>
        <strain evidence="17 18">DSM 27016</strain>
    </source>
</reference>
<dbReference type="FunFam" id="3.30.565.10:FF:000006">
    <property type="entry name" value="Sensor histidine kinase WalK"/>
    <property type="match status" value="1"/>
</dbReference>
<dbReference type="GO" id="GO:0005524">
    <property type="term" value="F:ATP binding"/>
    <property type="evidence" value="ECO:0007669"/>
    <property type="project" value="UniProtKB-KW"/>
</dbReference>
<dbReference type="InterPro" id="IPR004358">
    <property type="entry name" value="Sig_transdc_His_kin-like_C"/>
</dbReference>
<keyword evidence="12" id="KW-0902">Two-component regulatory system</keyword>
<evidence type="ECO:0000256" key="14">
    <source>
        <dbReference type="SAM" id="Phobius"/>
    </source>
</evidence>
<evidence type="ECO:0000256" key="12">
    <source>
        <dbReference type="ARBA" id="ARBA00023012"/>
    </source>
</evidence>
<feature type="transmembrane region" description="Helical" evidence="14">
    <location>
        <begin position="166"/>
        <end position="186"/>
    </location>
</feature>
<dbReference type="InterPro" id="IPR036890">
    <property type="entry name" value="HATPase_C_sf"/>
</dbReference>
<evidence type="ECO:0000256" key="13">
    <source>
        <dbReference type="ARBA" id="ARBA00023136"/>
    </source>
</evidence>
<keyword evidence="4" id="KW-1003">Cell membrane</keyword>
<dbReference type="SUPFAM" id="SSF55874">
    <property type="entry name" value="ATPase domain of HSP90 chaperone/DNA topoisomerase II/histidine kinase"/>
    <property type="match status" value="1"/>
</dbReference>
<evidence type="ECO:0000256" key="5">
    <source>
        <dbReference type="ARBA" id="ARBA00022553"/>
    </source>
</evidence>
<comment type="catalytic activity">
    <reaction evidence="1">
        <text>ATP + protein L-histidine = ADP + protein N-phospho-L-histidine.</text>
        <dbReference type="EC" id="2.7.13.3"/>
    </reaction>
</comment>
<evidence type="ECO:0000256" key="9">
    <source>
        <dbReference type="ARBA" id="ARBA00022777"/>
    </source>
</evidence>
<dbReference type="InterPro" id="IPR050398">
    <property type="entry name" value="HssS/ArlS-like"/>
</dbReference>
<evidence type="ECO:0000256" key="8">
    <source>
        <dbReference type="ARBA" id="ARBA00022741"/>
    </source>
</evidence>
<name>A0A369B777_9FIRM</name>
<keyword evidence="11 14" id="KW-1133">Transmembrane helix</keyword>
<dbReference type="SUPFAM" id="SSF47384">
    <property type="entry name" value="Homodimeric domain of signal transducing histidine kinase"/>
    <property type="match status" value="1"/>
</dbReference>
<dbReference type="SMART" id="SM00388">
    <property type="entry name" value="HisKA"/>
    <property type="match status" value="1"/>
</dbReference>
<dbReference type="CDD" id="cd00082">
    <property type="entry name" value="HisKA"/>
    <property type="match status" value="1"/>
</dbReference>
<keyword evidence="6" id="KW-0808">Transferase</keyword>
<dbReference type="AlphaFoldDB" id="A0A369B777"/>
<comment type="subcellular location">
    <subcellularLocation>
        <location evidence="2">Cell membrane</location>
        <topology evidence="2">Multi-pass membrane protein</topology>
    </subcellularLocation>
</comment>
<dbReference type="SUPFAM" id="SSF158472">
    <property type="entry name" value="HAMP domain-like"/>
    <property type="match status" value="1"/>
</dbReference>
<feature type="transmembrane region" description="Helical" evidence="14">
    <location>
        <begin position="12"/>
        <end position="31"/>
    </location>
</feature>
<dbReference type="Gene3D" id="3.30.565.10">
    <property type="entry name" value="Histidine kinase-like ATPase, C-terminal domain"/>
    <property type="match status" value="1"/>
</dbReference>
<dbReference type="InterPro" id="IPR005467">
    <property type="entry name" value="His_kinase_dom"/>
</dbReference>
<dbReference type="GO" id="GO:0005886">
    <property type="term" value="C:plasma membrane"/>
    <property type="evidence" value="ECO:0007669"/>
    <property type="project" value="UniProtKB-SubCell"/>
</dbReference>
<gene>
    <name evidence="17" type="ORF">DFR58_111136</name>
</gene>